<reference evidence="1" key="1">
    <citation type="journal article" date="2018" name="Genome Biol.">
        <title>SKESA: strategic k-mer extension for scrupulous assemblies.</title>
        <authorList>
            <person name="Souvorov A."/>
            <person name="Agarwala R."/>
            <person name="Lipman D.J."/>
        </authorList>
    </citation>
    <scope>NUCLEOTIDE SEQUENCE</scope>
    <source>
        <strain evidence="1">BCW_3452</strain>
    </source>
</reference>
<dbReference type="Proteomes" id="UP000863257">
    <property type="component" value="Unassembled WGS sequence"/>
</dbReference>
<evidence type="ECO:0000313" key="1">
    <source>
        <dbReference type="EMBL" id="HAS8538213.1"/>
    </source>
</evidence>
<reference evidence="1" key="2">
    <citation type="submission" date="2019-01" db="EMBL/GenBank/DDBJ databases">
        <authorList>
            <consortium name="NCBI Pathogen Detection Project"/>
        </authorList>
    </citation>
    <scope>NUCLEOTIDE SEQUENCE</scope>
    <source>
        <strain evidence="1">BCW_3452</strain>
    </source>
</reference>
<name>A0A8H9MY83_VIBVL</name>
<organism evidence="1">
    <name type="scientific">Vibrio vulnificus</name>
    <dbReference type="NCBI Taxonomy" id="672"/>
    <lineage>
        <taxon>Bacteria</taxon>
        <taxon>Pseudomonadati</taxon>
        <taxon>Pseudomonadota</taxon>
        <taxon>Gammaproteobacteria</taxon>
        <taxon>Vibrionales</taxon>
        <taxon>Vibrionaceae</taxon>
        <taxon>Vibrio</taxon>
    </lineage>
</organism>
<dbReference type="EMBL" id="DACRBY010000001">
    <property type="protein sequence ID" value="HAS8538213.1"/>
    <property type="molecule type" value="Genomic_DNA"/>
</dbReference>
<protein>
    <submittedName>
        <fullName evidence="1">Uncharacterized protein</fullName>
    </submittedName>
</protein>
<comment type="caution">
    <text evidence="1">The sequence shown here is derived from an EMBL/GenBank/DDBJ whole genome shotgun (WGS) entry which is preliminary data.</text>
</comment>
<sequence length="235" mass="26589">MIKITVNNIESAVEKLDAAFNEKGYAPYRCLAATTVLASILRNSGWNVELFPCSTKGVSKKFYEYVSNGVHAKSVEEAERWAAEGARIQEIRANSTEADLKISKPLEGHLCLVANIGDSYMFIDPSFGQFNRTEESHGWTLLTDNIMLAPIGKESFDLVARLNKMNTKEYTTFPDEKPSFQMVLDCDGVFCYEYDRILQLEKMKKKPSSKLFKTSDAFLPKHNTVIKLFERKMAA</sequence>
<dbReference type="AlphaFoldDB" id="A0A8H9MY83"/>
<gene>
    <name evidence="1" type="ORF">I7730_00170</name>
</gene>
<proteinExistence type="predicted"/>
<accession>A0A8H9MY83</accession>